<proteinExistence type="predicted"/>
<dbReference type="AlphaFoldDB" id="A0A7C4NT71"/>
<protein>
    <submittedName>
        <fullName evidence="2">Uncharacterized protein</fullName>
    </submittedName>
</protein>
<reference evidence="2" key="1">
    <citation type="journal article" date="2020" name="mSystems">
        <title>Genome- and Community-Level Interaction Insights into Carbon Utilization and Element Cycling Functions of Hydrothermarchaeota in Hydrothermal Sediment.</title>
        <authorList>
            <person name="Zhou Z."/>
            <person name="Liu Y."/>
            <person name="Xu W."/>
            <person name="Pan J."/>
            <person name="Luo Z.H."/>
            <person name="Li M."/>
        </authorList>
    </citation>
    <scope>NUCLEOTIDE SEQUENCE [LARGE SCALE GENOMIC DNA]</scope>
    <source>
        <strain evidence="2">SpSt-6</strain>
    </source>
</reference>
<evidence type="ECO:0000256" key="1">
    <source>
        <dbReference type="SAM" id="Phobius"/>
    </source>
</evidence>
<keyword evidence="1" id="KW-1133">Transmembrane helix</keyword>
<sequence>MIGYIIWFFVISAIDSIPEDIGKEVNYGTFEHLHLSCSDIKSILLVRAFINALKNIFYIAIIVSLIHRVTIISNPLSFLIFFILVFGLYGFAFMLAGLVLVVKSMGNWLGVLNLILLIPLIIQEKLLTPEIKEILSYFPIHQGASLLKK</sequence>
<feature type="transmembrane region" description="Helical" evidence="1">
    <location>
        <begin position="78"/>
        <end position="99"/>
    </location>
</feature>
<feature type="transmembrane region" description="Helical" evidence="1">
    <location>
        <begin position="44"/>
        <end position="66"/>
    </location>
</feature>
<evidence type="ECO:0000313" key="2">
    <source>
        <dbReference type="EMBL" id="HGQ86044.1"/>
    </source>
</evidence>
<organism evidence="2">
    <name type="scientific">Thermodesulfobacterium geofontis</name>
    <dbReference type="NCBI Taxonomy" id="1295609"/>
    <lineage>
        <taxon>Bacteria</taxon>
        <taxon>Pseudomonadati</taxon>
        <taxon>Thermodesulfobacteriota</taxon>
        <taxon>Thermodesulfobacteria</taxon>
        <taxon>Thermodesulfobacteriales</taxon>
        <taxon>Thermodesulfobacteriaceae</taxon>
        <taxon>Thermodesulfobacterium</taxon>
    </lineage>
</organism>
<keyword evidence="1" id="KW-0812">Transmembrane</keyword>
<gene>
    <name evidence="2" type="ORF">ENT66_07015</name>
</gene>
<name>A0A7C4NT71_9BACT</name>
<keyword evidence="1" id="KW-0472">Membrane</keyword>
<accession>A0A7C4NT71</accession>
<feature type="transmembrane region" description="Helical" evidence="1">
    <location>
        <begin position="105"/>
        <end position="122"/>
    </location>
</feature>
<dbReference type="EMBL" id="DSZN01000108">
    <property type="protein sequence ID" value="HGQ86044.1"/>
    <property type="molecule type" value="Genomic_DNA"/>
</dbReference>
<comment type="caution">
    <text evidence="2">The sequence shown here is derived from an EMBL/GenBank/DDBJ whole genome shotgun (WGS) entry which is preliminary data.</text>
</comment>